<reference evidence="2 3" key="1">
    <citation type="submission" date="2022-03" db="EMBL/GenBank/DDBJ databases">
        <authorList>
            <person name="He Y."/>
        </authorList>
    </citation>
    <scope>NUCLEOTIDE SEQUENCE [LARGE SCALE GENOMIC DNA]</scope>
    <source>
        <strain evidence="2 3">TK19116</strain>
    </source>
</reference>
<protein>
    <submittedName>
        <fullName evidence="2">ImmA/IrrE family metallo-endopeptidase</fullName>
    </submittedName>
</protein>
<accession>A0ABT1MTG4</accession>
<dbReference type="Gene3D" id="1.10.10.2910">
    <property type="match status" value="1"/>
</dbReference>
<organism evidence="2 3">
    <name type="scientific">Paracoccus albicereus</name>
    <dbReference type="NCBI Taxonomy" id="2922394"/>
    <lineage>
        <taxon>Bacteria</taxon>
        <taxon>Pseudomonadati</taxon>
        <taxon>Pseudomonadota</taxon>
        <taxon>Alphaproteobacteria</taxon>
        <taxon>Rhodobacterales</taxon>
        <taxon>Paracoccaceae</taxon>
        <taxon>Paracoccus</taxon>
    </lineage>
</organism>
<evidence type="ECO:0000259" key="1">
    <source>
        <dbReference type="Pfam" id="PF06114"/>
    </source>
</evidence>
<dbReference type="InterPro" id="IPR052345">
    <property type="entry name" value="Rad_response_metalloprotease"/>
</dbReference>
<keyword evidence="3" id="KW-1185">Reference proteome</keyword>
<evidence type="ECO:0000313" key="2">
    <source>
        <dbReference type="EMBL" id="MCQ0970156.1"/>
    </source>
</evidence>
<dbReference type="RefSeq" id="WP_255329147.1">
    <property type="nucleotide sequence ID" value="NZ_JAKZEU010000002.1"/>
</dbReference>
<dbReference type="Pfam" id="PF06114">
    <property type="entry name" value="Peptidase_M78"/>
    <property type="match status" value="1"/>
</dbReference>
<name>A0ABT1MTG4_9RHOB</name>
<comment type="caution">
    <text evidence="2">The sequence shown here is derived from an EMBL/GenBank/DDBJ whole genome shotgun (WGS) entry which is preliminary data.</text>
</comment>
<sequence length="269" mass="29490">MARTPSLRIDLADIADPAQLAEAVLALSDATPGAATPINAIALALDILEVKRAPLRRTEGILLTDKVRTVGSILANDCHGHEGRIRFTIAHELGHFLLEHHGLETTEGFACTAGDMALDRGGDRHALQEREANRFAIEVLAPRKRLSPVLEEDPDLRVAHRLAQDLVVSREALLRRMVDLHSEPLAVIFAHNGRIRFAPRHPAFPWLHGVKGSPLPLMDDAEDVAGVSSGSGWIEAPPGRWCDRHPGGIFQQVHTGRDGYTTVLLWHRT</sequence>
<gene>
    <name evidence="2" type="ORF">MLD63_06955</name>
</gene>
<evidence type="ECO:0000313" key="3">
    <source>
        <dbReference type="Proteomes" id="UP001203945"/>
    </source>
</evidence>
<dbReference type="EMBL" id="JAKZEU010000002">
    <property type="protein sequence ID" value="MCQ0970156.1"/>
    <property type="molecule type" value="Genomic_DNA"/>
</dbReference>
<dbReference type="PANTHER" id="PTHR43236">
    <property type="entry name" value="ANTITOXIN HIGA1"/>
    <property type="match status" value="1"/>
</dbReference>
<dbReference type="InterPro" id="IPR010359">
    <property type="entry name" value="IrrE_HExxH"/>
</dbReference>
<dbReference type="Proteomes" id="UP001203945">
    <property type="component" value="Unassembled WGS sequence"/>
</dbReference>
<dbReference type="PANTHER" id="PTHR43236:SF1">
    <property type="entry name" value="BLL7220 PROTEIN"/>
    <property type="match status" value="1"/>
</dbReference>
<feature type="domain" description="IrrE N-terminal-like" evidence="1">
    <location>
        <begin position="73"/>
        <end position="177"/>
    </location>
</feature>
<proteinExistence type="predicted"/>